<feature type="transmembrane region" description="Helical" evidence="1">
    <location>
        <begin position="122"/>
        <end position="147"/>
    </location>
</feature>
<accession>A0A510V4L0</accession>
<sequence>MTSPVPYRSVTTVLTLVVPLALAAVPFVVAGAWASELPDQVAVHFGADGPDRYASVAGAIWPTAIATVVVAVASWALAFFWGRTAQVRRVAAATAVGMAAFLSTLVVGMLDVQRGLTDTAGTTGLGLVMTVAFAVGIGAAALAAWAVPRDAHQPAQEPVPPTAAVLDLGPDEAAVWVTHAESRSALVIGSSVALLTLALGLLLGLPFLAVPAVLVAAIVLSSTWFTVMVDRRGLTVRSAVGWPRFSVPIDEIREAAVTTVSPLAEFGGWGYRVGRGGRVGVVLRTGEGLQVERTGGRAFVVTVDDAATGAALLNTLAARSRVG</sequence>
<name>A0A510V4L0_9CELL</name>
<feature type="domain" description="DUF1648" evidence="2">
    <location>
        <begin position="22"/>
        <end position="61"/>
    </location>
</feature>
<keyword evidence="1" id="KW-1133">Transmembrane helix</keyword>
<keyword evidence="1" id="KW-0812">Transmembrane</keyword>
<dbReference type="OrthoDB" id="3178004at2"/>
<organism evidence="3 4">
    <name type="scientific">Cellulomonas xylanilytica</name>
    <dbReference type="NCBI Taxonomy" id="233583"/>
    <lineage>
        <taxon>Bacteria</taxon>
        <taxon>Bacillati</taxon>
        <taxon>Actinomycetota</taxon>
        <taxon>Actinomycetes</taxon>
        <taxon>Micrococcales</taxon>
        <taxon>Cellulomonadaceae</taxon>
        <taxon>Cellulomonas</taxon>
    </lineage>
</organism>
<dbReference type="Proteomes" id="UP000321118">
    <property type="component" value="Unassembled WGS sequence"/>
</dbReference>
<dbReference type="InterPro" id="IPR012867">
    <property type="entry name" value="DUF1648"/>
</dbReference>
<evidence type="ECO:0000313" key="3">
    <source>
        <dbReference type="EMBL" id="GEK20841.1"/>
    </source>
</evidence>
<dbReference type="EMBL" id="BJUB01000003">
    <property type="protein sequence ID" value="GEK20841.1"/>
    <property type="molecule type" value="Genomic_DNA"/>
</dbReference>
<feature type="transmembrane region" description="Helical" evidence="1">
    <location>
        <begin position="90"/>
        <end position="110"/>
    </location>
</feature>
<dbReference type="AlphaFoldDB" id="A0A510V4L0"/>
<feature type="transmembrane region" description="Helical" evidence="1">
    <location>
        <begin position="58"/>
        <end position="78"/>
    </location>
</feature>
<dbReference type="Pfam" id="PF07853">
    <property type="entry name" value="DUF1648"/>
    <property type="match status" value="1"/>
</dbReference>
<evidence type="ECO:0000256" key="1">
    <source>
        <dbReference type="SAM" id="Phobius"/>
    </source>
</evidence>
<proteinExistence type="predicted"/>
<comment type="caution">
    <text evidence="3">The sequence shown here is derived from an EMBL/GenBank/DDBJ whole genome shotgun (WGS) entry which is preliminary data.</text>
</comment>
<reference evidence="3 4" key="1">
    <citation type="submission" date="2019-07" db="EMBL/GenBank/DDBJ databases">
        <title>Whole genome shotgun sequence of Cellulomonas xylanilytica NBRC 101102.</title>
        <authorList>
            <person name="Hosoyama A."/>
            <person name="Uohara A."/>
            <person name="Ohji S."/>
            <person name="Ichikawa N."/>
        </authorList>
    </citation>
    <scope>NUCLEOTIDE SEQUENCE [LARGE SCALE GENOMIC DNA]</scope>
    <source>
        <strain evidence="3 4">NBRC 101102</strain>
    </source>
</reference>
<feature type="transmembrane region" description="Helical" evidence="1">
    <location>
        <begin position="185"/>
        <end position="203"/>
    </location>
</feature>
<feature type="transmembrane region" description="Helical" evidence="1">
    <location>
        <begin position="209"/>
        <end position="229"/>
    </location>
</feature>
<evidence type="ECO:0000259" key="2">
    <source>
        <dbReference type="Pfam" id="PF07853"/>
    </source>
</evidence>
<dbReference type="RefSeq" id="WP_146926364.1">
    <property type="nucleotide sequence ID" value="NZ_BJUB01000003.1"/>
</dbReference>
<keyword evidence="4" id="KW-1185">Reference proteome</keyword>
<evidence type="ECO:0000313" key="4">
    <source>
        <dbReference type="Proteomes" id="UP000321118"/>
    </source>
</evidence>
<protein>
    <recommendedName>
        <fullName evidence="2">DUF1648 domain-containing protein</fullName>
    </recommendedName>
</protein>
<keyword evidence="1" id="KW-0472">Membrane</keyword>
<gene>
    <name evidence="3" type="ORF">CXY01_13610</name>
</gene>